<protein>
    <submittedName>
        <fullName evidence="8">Cytochrome D ubiquinol oxidase subunit II</fullName>
    </submittedName>
</protein>
<evidence type="ECO:0000256" key="4">
    <source>
        <dbReference type="ARBA" id="ARBA00022692"/>
    </source>
</evidence>
<evidence type="ECO:0000313" key="9">
    <source>
        <dbReference type="Proteomes" id="UP000677436"/>
    </source>
</evidence>
<reference evidence="8" key="2">
    <citation type="journal article" date="2021" name="Microbiol. Resour. Announc.">
        <title>Complete Genome Sequence of Polycladomyces abyssicola JIR-001T, Isolated from Hemipelagic Sediment in Deep Seawater.</title>
        <authorList>
            <person name="Tsubouchi T."/>
            <person name="Kaneko Y."/>
        </authorList>
    </citation>
    <scope>NUCLEOTIDE SEQUENCE</scope>
    <source>
        <strain evidence="8">JIR-001</strain>
    </source>
</reference>
<proteinExistence type="inferred from homology"/>
<dbReference type="Proteomes" id="UP000677436">
    <property type="component" value="Chromosome"/>
</dbReference>
<organism evidence="8 9">
    <name type="scientific">Polycladomyces abyssicola</name>
    <dbReference type="NCBI Taxonomy" id="1125966"/>
    <lineage>
        <taxon>Bacteria</taxon>
        <taxon>Bacillati</taxon>
        <taxon>Bacillota</taxon>
        <taxon>Bacilli</taxon>
        <taxon>Bacillales</taxon>
        <taxon>Thermoactinomycetaceae</taxon>
        <taxon>Polycladomyces</taxon>
    </lineage>
</organism>
<keyword evidence="3" id="KW-1003">Cell membrane</keyword>
<feature type="transmembrane region" description="Helical" evidence="7">
    <location>
        <begin position="200"/>
        <end position="224"/>
    </location>
</feature>
<evidence type="ECO:0000256" key="5">
    <source>
        <dbReference type="ARBA" id="ARBA00022989"/>
    </source>
</evidence>
<reference evidence="8" key="1">
    <citation type="journal article" date="2013" name="Int. J. Syst. Evol. Microbiol.">
        <title>Polycladomyces abyssicola gen. nov., sp. nov., a thermophilic filamentous bacterium isolated from hemipelagic sediment.</title>
        <authorList>
            <person name="Tsubouchi T."/>
            <person name="Shimane Y."/>
            <person name="Mori K."/>
            <person name="Usui K."/>
            <person name="Hiraki T."/>
            <person name="Tame A."/>
            <person name="Uematsu K."/>
            <person name="Maruyama T."/>
            <person name="Hatada Y."/>
        </authorList>
    </citation>
    <scope>NUCLEOTIDE SEQUENCE</scope>
    <source>
        <strain evidence="8">JIR-001</strain>
    </source>
</reference>
<evidence type="ECO:0000256" key="6">
    <source>
        <dbReference type="ARBA" id="ARBA00023136"/>
    </source>
</evidence>
<dbReference type="GO" id="GO:0005886">
    <property type="term" value="C:plasma membrane"/>
    <property type="evidence" value="ECO:0007669"/>
    <property type="project" value="UniProtKB-SubCell"/>
</dbReference>
<feature type="transmembrane region" description="Helical" evidence="7">
    <location>
        <begin position="164"/>
        <end position="188"/>
    </location>
</feature>
<feature type="transmembrane region" description="Helical" evidence="7">
    <location>
        <begin position="119"/>
        <end position="139"/>
    </location>
</feature>
<comment type="subcellular location">
    <subcellularLocation>
        <location evidence="1">Cell membrane</location>
        <topology evidence="1">Multi-pass membrane protein</topology>
    </subcellularLocation>
</comment>
<feature type="transmembrane region" description="Helical" evidence="7">
    <location>
        <begin position="262"/>
        <end position="281"/>
    </location>
</feature>
<feature type="transmembrane region" description="Helical" evidence="7">
    <location>
        <begin position="82"/>
        <end position="107"/>
    </location>
</feature>
<feature type="transmembrane region" description="Helical" evidence="7">
    <location>
        <begin position="57"/>
        <end position="76"/>
    </location>
</feature>
<keyword evidence="9" id="KW-1185">Reference proteome</keyword>
<dbReference type="Pfam" id="PF02322">
    <property type="entry name" value="Cyt_bd_oxida_II"/>
    <property type="match status" value="1"/>
</dbReference>
<keyword evidence="5 7" id="KW-1133">Transmembrane helix</keyword>
<name>A0A8D5UFU3_9BACL</name>
<dbReference type="InterPro" id="IPR003317">
    <property type="entry name" value="Cyt-d_oxidase_su2"/>
</dbReference>
<keyword evidence="4 7" id="KW-0812">Transmembrane</keyword>
<evidence type="ECO:0000256" key="3">
    <source>
        <dbReference type="ARBA" id="ARBA00022475"/>
    </source>
</evidence>
<gene>
    <name evidence="8" type="ORF">JIR001_21070</name>
</gene>
<keyword evidence="6 7" id="KW-0472">Membrane</keyword>
<evidence type="ECO:0000313" key="8">
    <source>
        <dbReference type="EMBL" id="BCU82324.1"/>
    </source>
</evidence>
<feature type="transmembrane region" description="Helical" evidence="7">
    <location>
        <begin position="236"/>
        <end position="255"/>
    </location>
</feature>
<evidence type="ECO:0000256" key="1">
    <source>
        <dbReference type="ARBA" id="ARBA00004651"/>
    </source>
</evidence>
<dbReference type="EMBL" id="AP024601">
    <property type="protein sequence ID" value="BCU82324.1"/>
    <property type="molecule type" value="Genomic_DNA"/>
</dbReference>
<accession>A0A8D5UFU3</accession>
<sequence length="344" mass="38775">MTVHLEWIGIMVLWTFLYGYLIVASIDFGAGFFSYYSAVTKREHIINKIIDRYLSPVWEVTNVFLVFFFVGLVGFFPETAYYYGTALLLPGGIALLLLAIRGSFYAFANYGARKSRLYLFLYGATGLFIPASLSTVLTISEGGFIRKEGDDVIFLPDRLLTSPYSWVVVFLALVSVLYISASFLTFYAHRAEDRPAMELLRKYALAWSGPTILASFLVFVGLSQHNPQHFAKTMELWWMFALSLGCFLGAVTLIWKRKALGWAFVLVMLQYAFAFYGYGISHLPYLLYPYVTIHSALTNSTMGVALVTAFIAGLFLLVPSLYLLLRLFLFNAKYVRGEKGGPHS</sequence>
<feature type="transmembrane region" description="Helical" evidence="7">
    <location>
        <begin position="12"/>
        <end position="36"/>
    </location>
</feature>
<evidence type="ECO:0000256" key="2">
    <source>
        <dbReference type="ARBA" id="ARBA00007543"/>
    </source>
</evidence>
<dbReference type="AlphaFoldDB" id="A0A8D5UFU3"/>
<dbReference type="KEGG" id="pabs:JIR001_21070"/>
<comment type="similarity">
    <text evidence="2">Belongs to the cytochrome ubiquinol oxidase subunit 2 family.</text>
</comment>
<feature type="transmembrane region" description="Helical" evidence="7">
    <location>
        <begin position="301"/>
        <end position="325"/>
    </location>
</feature>
<evidence type="ECO:0000256" key="7">
    <source>
        <dbReference type="SAM" id="Phobius"/>
    </source>
</evidence>